<name>A0A0E0HFB2_ORYNI</name>
<dbReference type="GO" id="GO:0010333">
    <property type="term" value="F:terpene synthase activity"/>
    <property type="evidence" value="ECO:0007669"/>
    <property type="project" value="InterPro"/>
</dbReference>
<dbReference type="AlphaFoldDB" id="A0A0E0HFB2"/>
<dbReference type="HOGENOM" id="CLU_1605333_0_0_1"/>
<evidence type="ECO:0000313" key="6">
    <source>
        <dbReference type="Proteomes" id="UP000006591"/>
    </source>
</evidence>
<evidence type="ECO:0000256" key="3">
    <source>
        <dbReference type="ARBA" id="ARBA00022842"/>
    </source>
</evidence>
<accession>A0A0E0HFB2</accession>
<reference evidence="5" key="1">
    <citation type="submission" date="2015-04" db="UniProtKB">
        <authorList>
            <consortium name="EnsemblPlants"/>
        </authorList>
    </citation>
    <scope>IDENTIFICATION</scope>
    <source>
        <strain evidence="5">SL10</strain>
    </source>
</reference>
<dbReference type="GO" id="GO:0016102">
    <property type="term" value="P:diterpenoid biosynthetic process"/>
    <property type="evidence" value="ECO:0007669"/>
    <property type="project" value="TreeGrafter"/>
</dbReference>
<dbReference type="SUPFAM" id="SSF48576">
    <property type="entry name" value="Terpenoid synthases"/>
    <property type="match status" value="1"/>
</dbReference>
<dbReference type="Gramene" id="ONIVA05G19430.1">
    <property type="protein sequence ID" value="ONIVA05G19430.1"/>
    <property type="gene ID" value="ONIVA05G19430"/>
</dbReference>
<keyword evidence="4" id="KW-0456">Lyase</keyword>
<dbReference type="OMA" id="CASSKHI"/>
<dbReference type="STRING" id="4536.A0A0E0HFB2"/>
<keyword evidence="3" id="KW-0460">Magnesium</keyword>
<dbReference type="InterPro" id="IPR008949">
    <property type="entry name" value="Isoprenoid_synthase_dom_sf"/>
</dbReference>
<evidence type="ECO:0000313" key="5">
    <source>
        <dbReference type="EnsemblPlants" id="ONIVA05G19430.1"/>
    </source>
</evidence>
<dbReference type="Pfam" id="PF19086">
    <property type="entry name" value="Terpene_syn_C_2"/>
    <property type="match status" value="1"/>
</dbReference>
<protein>
    <submittedName>
        <fullName evidence="5">Uncharacterized protein</fullName>
    </submittedName>
</protein>
<organism evidence="5">
    <name type="scientific">Oryza nivara</name>
    <name type="common">Indian wild rice</name>
    <name type="synonym">Oryza sativa f. spontanea</name>
    <dbReference type="NCBI Taxonomy" id="4536"/>
    <lineage>
        <taxon>Eukaryota</taxon>
        <taxon>Viridiplantae</taxon>
        <taxon>Streptophyta</taxon>
        <taxon>Embryophyta</taxon>
        <taxon>Tracheophyta</taxon>
        <taxon>Spermatophyta</taxon>
        <taxon>Magnoliopsida</taxon>
        <taxon>Liliopsida</taxon>
        <taxon>Poales</taxon>
        <taxon>Poaceae</taxon>
        <taxon>BOP clade</taxon>
        <taxon>Oryzoideae</taxon>
        <taxon>Oryzeae</taxon>
        <taxon>Oryzinae</taxon>
        <taxon>Oryza</taxon>
    </lineage>
</organism>
<comment type="cofactor">
    <cofactor evidence="1">
        <name>Mg(2+)</name>
        <dbReference type="ChEBI" id="CHEBI:18420"/>
    </cofactor>
</comment>
<dbReference type="Proteomes" id="UP000006591">
    <property type="component" value="Chromosome 5"/>
</dbReference>
<evidence type="ECO:0000256" key="4">
    <source>
        <dbReference type="ARBA" id="ARBA00023239"/>
    </source>
</evidence>
<dbReference type="InterPro" id="IPR050148">
    <property type="entry name" value="Terpene_synthase-like"/>
</dbReference>
<dbReference type="EnsemblPlants" id="ONIVA05G19430.1">
    <property type="protein sequence ID" value="ONIVA05G19430.1"/>
    <property type="gene ID" value="ONIVA05G19430"/>
</dbReference>
<keyword evidence="6" id="KW-1185">Reference proteome</keyword>
<proteinExistence type="inferred from homology"/>
<comment type="similarity">
    <text evidence="2">Belongs to the terpene synthase family.</text>
</comment>
<dbReference type="Gene3D" id="1.10.600.10">
    <property type="entry name" value="Farnesyl Diphosphate Synthase"/>
    <property type="match status" value="1"/>
</dbReference>
<sequence length="166" mass="18900">MMTEAECASSKHIPATMEEYMSATSHSLVGAIIQSAAYLLGPRLPEEGRRRRGVRPAVEAHTILVSRLLNDVMTYEREAGGGGREAQQRHVACSCPRRRRRRRPWRRPRWRSGGPYIRESRWELQRLVFGDGAGVVPWSCREMFCQTSKVASAFYRDGDGYSQELS</sequence>
<dbReference type="PANTHER" id="PTHR31739:SF17">
    <property type="entry name" value="ENT-SANDARACOPIMARA-8(14),15-DIENE SYNTHASE, CHLOROPLASTIC"/>
    <property type="match status" value="1"/>
</dbReference>
<evidence type="ECO:0000256" key="2">
    <source>
        <dbReference type="ARBA" id="ARBA00006333"/>
    </source>
</evidence>
<dbReference type="GO" id="GO:0000287">
    <property type="term" value="F:magnesium ion binding"/>
    <property type="evidence" value="ECO:0007669"/>
    <property type="project" value="TreeGrafter"/>
</dbReference>
<reference evidence="5" key="2">
    <citation type="submission" date="2018-04" db="EMBL/GenBank/DDBJ databases">
        <title>OnivRS2 (Oryza nivara Reference Sequence Version 2).</title>
        <authorList>
            <person name="Zhang J."/>
            <person name="Kudrna D."/>
            <person name="Lee S."/>
            <person name="Talag J."/>
            <person name="Rajasekar S."/>
            <person name="Welchert J."/>
            <person name="Hsing Y.-I."/>
            <person name="Wing R.A."/>
        </authorList>
    </citation>
    <scope>NUCLEOTIDE SEQUENCE [LARGE SCALE GENOMIC DNA]</scope>
    <source>
        <strain evidence="5">SL10</strain>
    </source>
</reference>
<dbReference type="PANTHER" id="PTHR31739">
    <property type="entry name" value="ENT-COPALYL DIPHOSPHATE SYNTHASE, CHLOROPLASTIC"/>
    <property type="match status" value="1"/>
</dbReference>
<evidence type="ECO:0000256" key="1">
    <source>
        <dbReference type="ARBA" id="ARBA00001946"/>
    </source>
</evidence>